<protein>
    <submittedName>
        <fullName evidence="1">Uncharacterized protein</fullName>
    </submittedName>
</protein>
<evidence type="ECO:0000313" key="1">
    <source>
        <dbReference type="EMBL" id="XBH08916.1"/>
    </source>
</evidence>
<reference evidence="1" key="1">
    <citation type="submission" date="2023-03" db="EMBL/GenBank/DDBJ databases">
        <title>Edaphobacter sp.</title>
        <authorList>
            <person name="Huber K.J."/>
            <person name="Papendorf J."/>
            <person name="Pilke C."/>
            <person name="Bunk B."/>
            <person name="Sproeer C."/>
            <person name="Pester M."/>
        </authorList>
    </citation>
    <scope>NUCLEOTIDE SEQUENCE</scope>
    <source>
        <strain evidence="1">DSM 109919</strain>
    </source>
</reference>
<dbReference type="AlphaFoldDB" id="A0AAU7CUP2"/>
<sequence length="134" mass="15035">MMQHSILKDSHLVTINYTGGSSDSLHAAKFTVDANDSTALLAFDLSYNQRRGKQTDNYTDVTYLLEHLAKVHIIQMNIDKVSKELRKYDDRYPNAKWTLEMVFADGVKHHFPGKLNAGFNSFTVAAQDGAIPTS</sequence>
<organism evidence="1">
    <name type="scientific">Edaphobacter paludis</name>
    <dbReference type="NCBI Taxonomy" id="3035702"/>
    <lineage>
        <taxon>Bacteria</taxon>
        <taxon>Pseudomonadati</taxon>
        <taxon>Acidobacteriota</taxon>
        <taxon>Terriglobia</taxon>
        <taxon>Terriglobales</taxon>
        <taxon>Acidobacteriaceae</taxon>
        <taxon>Edaphobacter</taxon>
    </lineage>
</organism>
<name>A0AAU7CUP2_9BACT</name>
<proteinExistence type="predicted"/>
<dbReference type="RefSeq" id="WP_348266426.1">
    <property type="nucleotide sequence ID" value="NZ_CP121194.1"/>
</dbReference>
<dbReference type="EMBL" id="CP121194">
    <property type="protein sequence ID" value="XBH08916.1"/>
    <property type="molecule type" value="Genomic_DNA"/>
</dbReference>
<accession>A0AAU7CUP2</accession>
<gene>
    <name evidence="1" type="ORF">P4G45_10470</name>
</gene>
<dbReference type="KEGG" id="epl:P4G45_10470"/>